<evidence type="ECO:0000256" key="4">
    <source>
        <dbReference type="ARBA" id="ARBA00023002"/>
    </source>
</evidence>
<dbReference type="AlphaFoldDB" id="A0A1N7NIH0"/>
<evidence type="ECO:0000256" key="6">
    <source>
        <dbReference type="ARBA" id="ARBA00023014"/>
    </source>
</evidence>
<dbReference type="EMBL" id="MUGO01000024">
    <property type="protein sequence ID" value="PQA90523.1"/>
    <property type="molecule type" value="Genomic_DNA"/>
</dbReference>
<dbReference type="GO" id="GO:0005506">
    <property type="term" value="F:iron ion binding"/>
    <property type="evidence" value="ECO:0007669"/>
    <property type="project" value="InterPro"/>
</dbReference>
<dbReference type="PANTHER" id="PTHR43756:SF5">
    <property type="entry name" value="CHOLINE MONOOXYGENASE, CHLOROPLASTIC"/>
    <property type="match status" value="1"/>
</dbReference>
<gene>
    <name evidence="8" type="ORF">B0A70_14460</name>
    <name evidence="9" type="ORF">SAMN05421796_10830</name>
</gene>
<reference evidence="8 11" key="1">
    <citation type="submission" date="2016-11" db="EMBL/GenBank/DDBJ databases">
        <title>Whole genomes of Flavobacteriaceae.</title>
        <authorList>
            <person name="Stine C."/>
            <person name="Li C."/>
            <person name="Tadesse D."/>
        </authorList>
    </citation>
    <scope>NUCLEOTIDE SEQUENCE [LARGE SCALE GENOMIC DNA]</scope>
    <source>
        <strain evidence="8 11">DSM 21068</strain>
    </source>
</reference>
<dbReference type="EMBL" id="FTOJ01000008">
    <property type="protein sequence ID" value="SIS98090.1"/>
    <property type="molecule type" value="Genomic_DNA"/>
</dbReference>
<evidence type="ECO:0000313" key="11">
    <source>
        <dbReference type="Proteomes" id="UP000238314"/>
    </source>
</evidence>
<dbReference type="PRINTS" id="PR00090">
    <property type="entry name" value="RNGDIOXGNASE"/>
</dbReference>
<feature type="domain" description="Rieske" evidence="7">
    <location>
        <begin position="25"/>
        <end position="131"/>
    </location>
</feature>
<dbReference type="InterPro" id="IPR017941">
    <property type="entry name" value="Rieske_2Fe-2S"/>
</dbReference>
<dbReference type="CDD" id="cd00680">
    <property type="entry name" value="RHO_alpha_C"/>
    <property type="match status" value="1"/>
</dbReference>
<reference evidence="9" key="2">
    <citation type="submission" date="2017-01" db="EMBL/GenBank/DDBJ databases">
        <authorList>
            <person name="Mah S.A."/>
            <person name="Swanson W.J."/>
            <person name="Moy G.W."/>
            <person name="Vacquier V.D."/>
        </authorList>
    </citation>
    <scope>NUCLEOTIDE SEQUENCE [LARGE SCALE GENOMIC DNA]</scope>
    <source>
        <strain evidence="9">DSM 21068</strain>
    </source>
</reference>
<dbReference type="GO" id="GO:0051537">
    <property type="term" value="F:2 iron, 2 sulfur cluster binding"/>
    <property type="evidence" value="ECO:0007669"/>
    <property type="project" value="UniProtKB-KW"/>
</dbReference>
<evidence type="ECO:0000259" key="7">
    <source>
        <dbReference type="PROSITE" id="PS51296"/>
    </source>
</evidence>
<keyword evidence="4" id="KW-0560">Oxidoreductase</keyword>
<organism evidence="9 10">
    <name type="scientific">Chryseobacterium piscicola</name>
    <dbReference type="NCBI Taxonomy" id="551459"/>
    <lineage>
        <taxon>Bacteria</taxon>
        <taxon>Pseudomonadati</taxon>
        <taxon>Bacteroidota</taxon>
        <taxon>Flavobacteriia</taxon>
        <taxon>Flavobacteriales</taxon>
        <taxon>Weeksellaceae</taxon>
        <taxon>Chryseobacterium group</taxon>
        <taxon>Chryseobacterium</taxon>
    </lineage>
</organism>
<evidence type="ECO:0000313" key="9">
    <source>
        <dbReference type="EMBL" id="SIS98090.1"/>
    </source>
</evidence>
<dbReference type="GO" id="GO:0051213">
    <property type="term" value="F:dioxygenase activity"/>
    <property type="evidence" value="ECO:0007669"/>
    <property type="project" value="UniProtKB-KW"/>
</dbReference>
<dbReference type="Pfam" id="PF00848">
    <property type="entry name" value="Ring_hydroxyl_A"/>
    <property type="match status" value="1"/>
</dbReference>
<sequence length="363" mass="42298">MIKNINYTNENVLQEELEQIFHKSWFFVGLSDKLQNNNDYITYRCGSVSIFVQNFGAELKCFSNVCLHRFNNIHNGNEGNGHVICSYHNWVYDDKGSPMVRSECLKEELSLCNRPKLEQYEVETCGKFVFAKVNKEDSVSLNEHLGSFYDKLIEISSFFDKIINDETVVLDHKANWKLLVENVLECYHCSSVHKETLVPIGIGGKKPENHFWESGHDKVDYPIRTTAMQAERESKLTFLTKTQYPHKSLQHWHIFPNLFITSTVGNLFYIGRLTPDKPDFTQLHAQFVKPTYTELTKREGMLLNAYAQTSLESSTKVIYEDRAILEEIQKNLSIIPEQKQIFGEEEFRIKSFHQNINNIINYK</sequence>
<protein>
    <submittedName>
        <fullName evidence="9">Phenylpropionate dioxygenase, large terminal subunit</fullName>
    </submittedName>
    <submittedName>
        <fullName evidence="8">Rieske (2Fe-2S) protein</fullName>
    </submittedName>
</protein>
<dbReference type="InterPro" id="IPR001663">
    <property type="entry name" value="Rng_hydr_dOase-A"/>
</dbReference>
<dbReference type="InterPro" id="IPR015879">
    <property type="entry name" value="Ring_hydroxy_dOase_asu_C_dom"/>
</dbReference>
<keyword evidence="9" id="KW-0223">Dioxygenase</keyword>
<dbReference type="Gene3D" id="3.90.380.10">
    <property type="entry name" value="Naphthalene 1,2-dioxygenase Alpha Subunit, Chain A, domain 1"/>
    <property type="match status" value="1"/>
</dbReference>
<keyword evidence="11" id="KW-1185">Reference proteome</keyword>
<dbReference type="Gene3D" id="2.102.10.10">
    <property type="entry name" value="Rieske [2Fe-2S] iron-sulphur domain"/>
    <property type="match status" value="1"/>
</dbReference>
<dbReference type="RefSeq" id="WP_076452257.1">
    <property type="nucleotide sequence ID" value="NZ_FTOJ01000008.1"/>
</dbReference>
<keyword evidence="3" id="KW-0479">Metal-binding</keyword>
<proteinExistence type="predicted"/>
<keyword evidence="6" id="KW-0411">Iron-sulfur</keyword>
<evidence type="ECO:0000256" key="1">
    <source>
        <dbReference type="ARBA" id="ARBA00001962"/>
    </source>
</evidence>
<name>A0A1N7NIH0_9FLAO</name>
<dbReference type="PANTHER" id="PTHR43756">
    <property type="entry name" value="CHOLINE MONOOXYGENASE, CHLOROPLASTIC"/>
    <property type="match status" value="1"/>
</dbReference>
<dbReference type="PROSITE" id="PS51296">
    <property type="entry name" value="RIESKE"/>
    <property type="match status" value="1"/>
</dbReference>
<keyword evidence="5" id="KW-0408">Iron</keyword>
<dbReference type="InterPro" id="IPR036922">
    <property type="entry name" value="Rieske_2Fe-2S_sf"/>
</dbReference>
<keyword evidence="2" id="KW-0001">2Fe-2S</keyword>
<evidence type="ECO:0000256" key="5">
    <source>
        <dbReference type="ARBA" id="ARBA00023004"/>
    </source>
</evidence>
<comment type="cofactor">
    <cofactor evidence="1">
        <name>Fe cation</name>
        <dbReference type="ChEBI" id="CHEBI:24875"/>
    </cofactor>
</comment>
<evidence type="ECO:0000313" key="8">
    <source>
        <dbReference type="EMBL" id="PQA90523.1"/>
    </source>
</evidence>
<evidence type="ECO:0000256" key="2">
    <source>
        <dbReference type="ARBA" id="ARBA00022714"/>
    </source>
</evidence>
<dbReference type="OrthoDB" id="9800776at2"/>
<accession>A0A1N7NIH0</accession>
<dbReference type="Proteomes" id="UP000186246">
    <property type="component" value="Unassembled WGS sequence"/>
</dbReference>
<evidence type="ECO:0000313" key="10">
    <source>
        <dbReference type="Proteomes" id="UP000186246"/>
    </source>
</evidence>
<dbReference type="STRING" id="551459.SAMN05421796_10830"/>
<dbReference type="SUPFAM" id="SSF55961">
    <property type="entry name" value="Bet v1-like"/>
    <property type="match status" value="1"/>
</dbReference>
<dbReference type="SUPFAM" id="SSF50022">
    <property type="entry name" value="ISP domain"/>
    <property type="match status" value="1"/>
</dbReference>
<reference evidence="10" key="3">
    <citation type="submission" date="2017-01" db="EMBL/GenBank/DDBJ databases">
        <authorList>
            <person name="Varghese N."/>
            <person name="Submissions S."/>
        </authorList>
    </citation>
    <scope>NUCLEOTIDE SEQUENCE [LARGE SCALE GENOMIC DNA]</scope>
    <source>
        <strain evidence="10">DSM 21068</strain>
    </source>
</reference>
<dbReference type="Proteomes" id="UP000238314">
    <property type="component" value="Unassembled WGS sequence"/>
</dbReference>
<dbReference type="Pfam" id="PF00355">
    <property type="entry name" value="Rieske"/>
    <property type="match status" value="1"/>
</dbReference>
<evidence type="ECO:0000256" key="3">
    <source>
        <dbReference type="ARBA" id="ARBA00022723"/>
    </source>
</evidence>